<dbReference type="PANTHER" id="PTHR30008:SF0">
    <property type="entry name" value="EXODEOXYRIBONUCLEASE 7 LARGE SUBUNIT"/>
    <property type="match status" value="1"/>
</dbReference>
<keyword evidence="3" id="KW-0378">Hydrolase</keyword>
<name>A0A380EKP5_STAAU</name>
<dbReference type="GO" id="GO:0008855">
    <property type="term" value="F:exodeoxyribonuclease VII activity"/>
    <property type="evidence" value="ECO:0007669"/>
    <property type="project" value="UniProtKB-EC"/>
</dbReference>
<sequence>MLLQQRYNLKALLSSVNQEQQNNLQLTNQLVKLLNSKILSYKNDLKNKVENLNNLSPTNTMLRGYAIVNKKDEVITSTKDLTENDQLTLTMKDGLVDAKVTKVRCNND</sequence>
<feature type="domain" description="Exonuclease VII large subunit C-terminal" evidence="2">
    <location>
        <begin position="4"/>
        <end position="98"/>
    </location>
</feature>
<feature type="coiled-coil region" evidence="1">
    <location>
        <begin position="9"/>
        <end position="37"/>
    </location>
</feature>
<dbReference type="Proteomes" id="UP000254116">
    <property type="component" value="Unassembled WGS sequence"/>
</dbReference>
<evidence type="ECO:0000313" key="3">
    <source>
        <dbReference type="EMBL" id="SUL35726.1"/>
    </source>
</evidence>
<accession>A0A380EKP5</accession>
<organism evidence="3 4">
    <name type="scientific">Staphylococcus aureus</name>
    <dbReference type="NCBI Taxonomy" id="1280"/>
    <lineage>
        <taxon>Bacteria</taxon>
        <taxon>Bacillati</taxon>
        <taxon>Bacillota</taxon>
        <taxon>Bacilli</taxon>
        <taxon>Bacillales</taxon>
        <taxon>Staphylococcaceae</taxon>
        <taxon>Staphylococcus</taxon>
    </lineage>
</organism>
<dbReference type="GO" id="GO:0009318">
    <property type="term" value="C:exodeoxyribonuclease VII complex"/>
    <property type="evidence" value="ECO:0007669"/>
    <property type="project" value="InterPro"/>
</dbReference>
<dbReference type="EMBL" id="UHBY01000003">
    <property type="protein sequence ID" value="SUL35726.1"/>
    <property type="molecule type" value="Genomic_DNA"/>
</dbReference>
<reference evidence="3 4" key="1">
    <citation type="submission" date="2018-06" db="EMBL/GenBank/DDBJ databases">
        <authorList>
            <consortium name="Pathogen Informatics"/>
            <person name="Doyle S."/>
        </authorList>
    </citation>
    <scope>NUCLEOTIDE SEQUENCE [LARGE SCALE GENOMIC DNA]</scope>
    <source>
        <strain evidence="3 4">NCTC10702</strain>
    </source>
</reference>
<dbReference type="EC" id="3.1.11.6" evidence="3"/>
<gene>
    <name evidence="3" type="ORF">NCTC10702_02415</name>
</gene>
<dbReference type="InterPro" id="IPR003753">
    <property type="entry name" value="Exonuc_VII_L"/>
</dbReference>
<keyword evidence="1" id="KW-0175">Coiled coil</keyword>
<dbReference type="PANTHER" id="PTHR30008">
    <property type="entry name" value="EXODEOXYRIBONUCLEASE 7 LARGE SUBUNIT"/>
    <property type="match status" value="1"/>
</dbReference>
<evidence type="ECO:0000313" key="4">
    <source>
        <dbReference type="Proteomes" id="UP000254116"/>
    </source>
</evidence>
<dbReference type="Pfam" id="PF02601">
    <property type="entry name" value="Exonuc_VII_L"/>
    <property type="match status" value="1"/>
</dbReference>
<evidence type="ECO:0000256" key="1">
    <source>
        <dbReference type="SAM" id="Coils"/>
    </source>
</evidence>
<dbReference type="InterPro" id="IPR020579">
    <property type="entry name" value="Exonuc_VII_lsu_C"/>
</dbReference>
<dbReference type="GO" id="GO:0006308">
    <property type="term" value="P:DNA catabolic process"/>
    <property type="evidence" value="ECO:0007669"/>
    <property type="project" value="InterPro"/>
</dbReference>
<evidence type="ECO:0000259" key="2">
    <source>
        <dbReference type="Pfam" id="PF02601"/>
    </source>
</evidence>
<proteinExistence type="predicted"/>
<dbReference type="AlphaFoldDB" id="A0A380EKP5"/>
<protein>
    <submittedName>
        <fullName evidence="3">Exodeoxyribonuclease VII large subunit</fullName>
        <ecNumber evidence="3">3.1.11.6</ecNumber>
    </submittedName>
</protein>